<dbReference type="InterPro" id="IPR052077">
    <property type="entry name" value="CcrZ_PhaseVar_Mediator"/>
</dbReference>
<evidence type="ECO:0008006" key="6">
    <source>
        <dbReference type="Google" id="ProtNLM"/>
    </source>
</evidence>
<dbReference type="Pfam" id="PF25547">
    <property type="entry name" value="WXG100_2"/>
    <property type="match status" value="1"/>
</dbReference>
<accession>A0ABN0VYC1</accession>
<evidence type="ECO:0000313" key="4">
    <source>
        <dbReference type="EMBL" id="GAA0320386.1"/>
    </source>
</evidence>
<dbReference type="Gene3D" id="3.90.1200.10">
    <property type="match status" value="1"/>
</dbReference>
<dbReference type="InterPro" id="IPR011009">
    <property type="entry name" value="Kinase-like_dom_sf"/>
</dbReference>
<proteinExistence type="predicted"/>
<sequence length="838" mass="90730">MPSDPLTRSTASWDHVKARHTGWAVAGRGVQEAADLLAHGPHGADAFCRGVGGERWFGTDDLGRALFEGDRPHGHPGFVGLRDALLTELEPAVNRLRLMAAALAGAGEHYHTTEQALAGELRRLLGARPPGTRSPGRARPPEPYRLPHPSDGLPASAPPPDAWVRAETVLGWLGVPCQWPSGDPDGLRRLGAAAESLKKVIEDVAAQVVHEAGRITSSGHGPATELVGRVARAVSRNELPSLMKRCDDLARYCRHSASAVVRARWECCVTAAFVMAVMALAVPLGGWAEGLAASMIKLRGSALRLALLMIKDAVLGMLFTGGTDGIDQAFRGQFDVGELLGRVTEGALTGALMGGGRAGLPMAAERTTALAALARWSEAPGVRGVGTRYVLGGSIGTGAIWTAGGLTGHGWSLDELEHAAEAGFGMALTGTGAEVFGTARQRFRSRRHIDVPHDPAGGSPVVRYDRFPPGLRDVRMEGTSLATFTRLADRAEDHAAIRDMRQLLKADPHLPERLIAIAADSPGLAGNYHHNVRFGNLMMRLPLHEAGQMDVRILRESEVLHAIEPHLGDRASRLIYDGRNGLALHSFVEGRVLRDVAPPGTPVPAFVRSEVVEVFDRLTRIPWRHLPLPEHWPPDGDTVAVGREMAAHTAHVHESVRRRFAPVFDALRVPAEPLAPIFDLFDTLTARPAVLLHGDLHRGNIILADRPVRTGGRAVVIDWELALVGDPLFDLANHFHLMRYVEQDRAAVLRDWLDRMPPEFTRGWEADLAVYRRFLEVKSAIVDITRLREKAERGLVRVDGGSPEVIGLTRTLNAAGRVWGWREPLTPGDVAWALSEPG</sequence>
<organism evidence="4 5">
    <name type="scientific">Actinoallomurus spadix</name>
    <dbReference type="NCBI Taxonomy" id="79912"/>
    <lineage>
        <taxon>Bacteria</taxon>
        <taxon>Bacillati</taxon>
        <taxon>Actinomycetota</taxon>
        <taxon>Actinomycetes</taxon>
        <taxon>Streptosporangiales</taxon>
        <taxon>Thermomonosporaceae</taxon>
        <taxon>Actinoallomurus</taxon>
    </lineage>
</organism>
<gene>
    <name evidence="4" type="ORF">GCM10010151_07600</name>
</gene>
<evidence type="ECO:0000259" key="2">
    <source>
        <dbReference type="Pfam" id="PF01636"/>
    </source>
</evidence>
<evidence type="ECO:0000259" key="3">
    <source>
        <dbReference type="Pfam" id="PF25547"/>
    </source>
</evidence>
<dbReference type="SUPFAM" id="SSF56112">
    <property type="entry name" value="Protein kinase-like (PK-like)"/>
    <property type="match status" value="1"/>
</dbReference>
<dbReference type="PANTHER" id="PTHR40086">
    <property type="entry name" value="PHOSPHOTRANSFERASE YTMP-RELATED"/>
    <property type="match status" value="1"/>
</dbReference>
<name>A0ABN0VYC1_9ACTN</name>
<feature type="domain" description="Aminoglycoside phosphotransferase" evidence="2">
    <location>
        <begin position="552"/>
        <end position="753"/>
    </location>
</feature>
<dbReference type="EMBL" id="BAAABM010000007">
    <property type="protein sequence ID" value="GAA0320386.1"/>
    <property type="molecule type" value="Genomic_DNA"/>
</dbReference>
<protein>
    <recommendedName>
        <fullName evidence="6">Aminoglycoside phosphotransferase domain-containing protein</fullName>
    </recommendedName>
</protein>
<reference evidence="4 5" key="1">
    <citation type="journal article" date="2019" name="Int. J. Syst. Evol. Microbiol.">
        <title>The Global Catalogue of Microorganisms (GCM) 10K type strain sequencing project: providing services to taxonomists for standard genome sequencing and annotation.</title>
        <authorList>
            <consortium name="The Broad Institute Genomics Platform"/>
            <consortium name="The Broad Institute Genome Sequencing Center for Infectious Disease"/>
            <person name="Wu L."/>
            <person name="Ma J."/>
        </authorList>
    </citation>
    <scope>NUCLEOTIDE SEQUENCE [LARGE SCALE GENOMIC DNA]</scope>
    <source>
        <strain evidence="4 5">JCM 3146</strain>
    </source>
</reference>
<dbReference type="PANTHER" id="PTHR40086:SF1">
    <property type="entry name" value="CELL CYCLE REGULATOR CCRZ"/>
    <property type="match status" value="1"/>
</dbReference>
<evidence type="ECO:0000313" key="5">
    <source>
        <dbReference type="Proteomes" id="UP001501822"/>
    </source>
</evidence>
<dbReference type="Pfam" id="PF01636">
    <property type="entry name" value="APH"/>
    <property type="match status" value="1"/>
</dbReference>
<keyword evidence="5" id="KW-1185">Reference proteome</keyword>
<dbReference type="InterPro" id="IPR002575">
    <property type="entry name" value="Aminoglycoside_PTrfase"/>
</dbReference>
<comment type="caution">
    <text evidence="4">The sequence shown here is derived from an EMBL/GenBank/DDBJ whole genome shotgun (WGS) entry which is preliminary data.</text>
</comment>
<feature type="region of interest" description="Disordered" evidence="1">
    <location>
        <begin position="126"/>
        <end position="160"/>
    </location>
</feature>
<dbReference type="Proteomes" id="UP001501822">
    <property type="component" value="Unassembled WGS sequence"/>
</dbReference>
<feature type="domain" description="Outer membrane channel protein CpnT-like N-terminal" evidence="3">
    <location>
        <begin position="162"/>
        <end position="293"/>
    </location>
</feature>
<dbReference type="InterPro" id="IPR057746">
    <property type="entry name" value="CpnT-like_N"/>
</dbReference>
<evidence type="ECO:0000256" key="1">
    <source>
        <dbReference type="SAM" id="MobiDB-lite"/>
    </source>
</evidence>